<protein>
    <recommendedName>
        <fullName evidence="4">HNH nuclease domain-containing protein</fullName>
    </recommendedName>
</protein>
<dbReference type="EMBL" id="MU865915">
    <property type="protein sequence ID" value="KAK4455102.1"/>
    <property type="molecule type" value="Genomic_DNA"/>
</dbReference>
<name>A0AAV9H3C1_9PEZI</name>
<organism evidence="2 3">
    <name type="scientific">Podospora aff. communis PSN243</name>
    <dbReference type="NCBI Taxonomy" id="3040156"/>
    <lineage>
        <taxon>Eukaryota</taxon>
        <taxon>Fungi</taxon>
        <taxon>Dikarya</taxon>
        <taxon>Ascomycota</taxon>
        <taxon>Pezizomycotina</taxon>
        <taxon>Sordariomycetes</taxon>
        <taxon>Sordariomycetidae</taxon>
        <taxon>Sordariales</taxon>
        <taxon>Podosporaceae</taxon>
        <taxon>Podospora</taxon>
    </lineage>
</organism>
<proteinExistence type="predicted"/>
<comment type="caution">
    <text evidence="2">The sequence shown here is derived from an EMBL/GenBank/DDBJ whole genome shotgun (WGS) entry which is preliminary data.</text>
</comment>
<feature type="region of interest" description="Disordered" evidence="1">
    <location>
        <begin position="27"/>
        <end position="81"/>
    </location>
</feature>
<dbReference type="AlphaFoldDB" id="A0AAV9H3C1"/>
<dbReference type="Proteomes" id="UP001321760">
    <property type="component" value="Unassembled WGS sequence"/>
</dbReference>
<evidence type="ECO:0000256" key="1">
    <source>
        <dbReference type="SAM" id="MobiDB-lite"/>
    </source>
</evidence>
<accession>A0AAV9H3C1</accession>
<evidence type="ECO:0000313" key="2">
    <source>
        <dbReference type="EMBL" id="KAK4455102.1"/>
    </source>
</evidence>
<reference evidence="2" key="2">
    <citation type="submission" date="2023-05" db="EMBL/GenBank/DDBJ databases">
        <authorList>
            <consortium name="Lawrence Berkeley National Laboratory"/>
            <person name="Steindorff A."/>
            <person name="Hensen N."/>
            <person name="Bonometti L."/>
            <person name="Westerberg I."/>
            <person name="Brannstrom I.O."/>
            <person name="Guillou S."/>
            <person name="Cros-Aarteil S."/>
            <person name="Calhoun S."/>
            <person name="Haridas S."/>
            <person name="Kuo A."/>
            <person name="Mondo S."/>
            <person name="Pangilinan J."/>
            <person name="Riley R."/>
            <person name="Labutti K."/>
            <person name="Andreopoulos B."/>
            <person name="Lipzen A."/>
            <person name="Chen C."/>
            <person name="Yanf M."/>
            <person name="Daum C."/>
            <person name="Ng V."/>
            <person name="Clum A."/>
            <person name="Ohm R."/>
            <person name="Martin F."/>
            <person name="Silar P."/>
            <person name="Natvig D."/>
            <person name="Lalanne C."/>
            <person name="Gautier V."/>
            <person name="Ament-Velasquez S.L."/>
            <person name="Kruys A."/>
            <person name="Hutchinson M.I."/>
            <person name="Powell A.J."/>
            <person name="Barry K."/>
            <person name="Miller A.N."/>
            <person name="Grigoriev I.V."/>
            <person name="Debuchy R."/>
            <person name="Gladieux P."/>
            <person name="Thoren M.H."/>
            <person name="Johannesson H."/>
        </authorList>
    </citation>
    <scope>NUCLEOTIDE SEQUENCE</scope>
    <source>
        <strain evidence="2">PSN243</strain>
    </source>
</reference>
<sequence length="471" mass="51910">MDKQPIEVVWCGCHSITCRSEDLLAARAGASSPPAQADSEDSDLSALDKSPSPPEVFVPPAASDSPMSQSESDAESLPSTDEELRTELAAFLKSKIRAAKGKGKADDTFEPNKKVKQKVTAISMYYAMLAIVYDPTAVFPGNNLRAFEKFLALHNDPDKLFAFELICKTYWSHIEDIVGFWGKTDDAGESSKGPGRTEKDIKAQKDIKAAYGGACPLTGSRLCLEGAHILDVKVTNNFTDDEDALNIWNLLRIFWPLGRLRTLKVTGQENRNVLPLVMHAHKLWDSHKIALRPVEHPDPSRMFIQLVILGDIYKEGALLKGSWDPCQGALIDYRRGVLINGLKHLPEAQHGSAFELISAKDGYELPSFPLLQLRFAAQKRLAAMRASGALRDIFSGPPPKDTSIPVPSEEPIPAVCELSINAAVEEGIIDEQTAELWTRCVLRDMYAEREDWRKTLDSIGSEEAKELDLGG</sequence>
<evidence type="ECO:0000313" key="3">
    <source>
        <dbReference type="Proteomes" id="UP001321760"/>
    </source>
</evidence>
<gene>
    <name evidence="2" type="ORF">QBC34DRAFT_465048</name>
</gene>
<keyword evidence="3" id="KW-1185">Reference proteome</keyword>
<evidence type="ECO:0008006" key="4">
    <source>
        <dbReference type="Google" id="ProtNLM"/>
    </source>
</evidence>
<reference evidence="2" key="1">
    <citation type="journal article" date="2023" name="Mol. Phylogenet. Evol.">
        <title>Genome-scale phylogeny and comparative genomics of the fungal order Sordariales.</title>
        <authorList>
            <person name="Hensen N."/>
            <person name="Bonometti L."/>
            <person name="Westerberg I."/>
            <person name="Brannstrom I.O."/>
            <person name="Guillou S."/>
            <person name="Cros-Aarteil S."/>
            <person name="Calhoun S."/>
            <person name="Haridas S."/>
            <person name="Kuo A."/>
            <person name="Mondo S."/>
            <person name="Pangilinan J."/>
            <person name="Riley R."/>
            <person name="LaButti K."/>
            <person name="Andreopoulos B."/>
            <person name="Lipzen A."/>
            <person name="Chen C."/>
            <person name="Yan M."/>
            <person name="Daum C."/>
            <person name="Ng V."/>
            <person name="Clum A."/>
            <person name="Steindorff A."/>
            <person name="Ohm R.A."/>
            <person name="Martin F."/>
            <person name="Silar P."/>
            <person name="Natvig D.O."/>
            <person name="Lalanne C."/>
            <person name="Gautier V."/>
            <person name="Ament-Velasquez S.L."/>
            <person name="Kruys A."/>
            <person name="Hutchinson M.I."/>
            <person name="Powell A.J."/>
            <person name="Barry K."/>
            <person name="Miller A.N."/>
            <person name="Grigoriev I.V."/>
            <person name="Debuchy R."/>
            <person name="Gladieux P."/>
            <person name="Hiltunen Thoren M."/>
            <person name="Johannesson H."/>
        </authorList>
    </citation>
    <scope>NUCLEOTIDE SEQUENCE</scope>
    <source>
        <strain evidence="2">PSN243</strain>
    </source>
</reference>